<feature type="transmembrane region" description="Helical" evidence="7">
    <location>
        <begin position="14"/>
        <end position="35"/>
    </location>
</feature>
<reference evidence="9" key="1">
    <citation type="journal article" date="2023" name="Science">
        <title>Genome structures resolve the early diversification of teleost fishes.</title>
        <authorList>
            <person name="Parey E."/>
            <person name="Louis A."/>
            <person name="Montfort J."/>
            <person name="Bouchez O."/>
            <person name="Roques C."/>
            <person name="Iampietro C."/>
            <person name="Lluch J."/>
            <person name="Castinel A."/>
            <person name="Donnadieu C."/>
            <person name="Desvignes T."/>
            <person name="Floi Bucao C."/>
            <person name="Jouanno E."/>
            <person name="Wen M."/>
            <person name="Mejri S."/>
            <person name="Dirks R."/>
            <person name="Jansen H."/>
            <person name="Henkel C."/>
            <person name="Chen W.J."/>
            <person name="Zahm M."/>
            <person name="Cabau C."/>
            <person name="Klopp C."/>
            <person name="Thompson A.W."/>
            <person name="Robinson-Rechavi M."/>
            <person name="Braasch I."/>
            <person name="Lecointre G."/>
            <person name="Bobe J."/>
            <person name="Postlethwait J.H."/>
            <person name="Berthelot C."/>
            <person name="Roest Crollius H."/>
            <person name="Guiguen Y."/>
        </authorList>
    </citation>
    <scope>NUCLEOTIDE SEQUENCE</scope>
    <source>
        <strain evidence="9">NC1722</strain>
    </source>
</reference>
<evidence type="ECO:0000256" key="7">
    <source>
        <dbReference type="SAM" id="Phobius"/>
    </source>
</evidence>
<organism evidence="9 10">
    <name type="scientific">Aldrovandia affinis</name>
    <dbReference type="NCBI Taxonomy" id="143900"/>
    <lineage>
        <taxon>Eukaryota</taxon>
        <taxon>Metazoa</taxon>
        <taxon>Chordata</taxon>
        <taxon>Craniata</taxon>
        <taxon>Vertebrata</taxon>
        <taxon>Euteleostomi</taxon>
        <taxon>Actinopterygii</taxon>
        <taxon>Neopterygii</taxon>
        <taxon>Teleostei</taxon>
        <taxon>Notacanthiformes</taxon>
        <taxon>Halosauridae</taxon>
        <taxon>Aldrovandia</taxon>
    </lineage>
</organism>
<dbReference type="EMBL" id="JAINUG010000247">
    <property type="protein sequence ID" value="KAJ8385575.1"/>
    <property type="molecule type" value="Genomic_DNA"/>
</dbReference>
<dbReference type="InterPro" id="IPR024041">
    <property type="entry name" value="NH4_transpt_AmtB-like_dom"/>
</dbReference>
<comment type="subcellular location">
    <subcellularLocation>
        <location evidence="1">Membrane</location>
        <topology evidence="1">Multi-pass membrane protein</topology>
    </subcellularLocation>
</comment>
<feature type="transmembrane region" description="Helical" evidence="7">
    <location>
        <begin position="365"/>
        <end position="392"/>
    </location>
</feature>
<dbReference type="PRINTS" id="PR00342">
    <property type="entry name" value="RHESUSRHD"/>
</dbReference>
<dbReference type="GO" id="GO:0005886">
    <property type="term" value="C:plasma membrane"/>
    <property type="evidence" value="ECO:0007669"/>
    <property type="project" value="InterPro"/>
</dbReference>
<keyword evidence="5 7" id="KW-0472">Membrane</keyword>
<sequence>MMAPKYAPSLRGRLPPMALILETIFILLFAFLVEYEAPGIIEKNPVTNIYAEFQDVNVMVFLGFGFLATFLVRYSFSGAAFTLLVASLAVQWAVLMNGLLFTFHKGKIHIGMNSLVTANLCAVSALIGMGAVLGKTNPAHLILMALLEVTGFTVNSWILQTFFKVQPVDAIMLLHIFGACFGLTMSWILFRSGLEPRHEKEGSDRTTGLFSAMGALFLWMFWPSFNSVLIGQSFLEQKLRAIYSTYLSLATSAVTAFAVSVVTSPQGKINKVHIQNASLAGGVAVGVAASAVDVPWVAMAIGLCAGLISTLGLRHMKPHLQFVFKCHDTCGVLSIHGMPGILGWAAYLLIQVARSPDITVALNFAMYHLCTLMVTLSMSLSLGAVTGIFVKWNVWRPPQDRKFFDDQAFWEFPHLAERK</sequence>
<comment type="function">
    <text evidence="6">Functions as an ammonia transporter. May play a role in the elimination of ammonia in the gill.</text>
</comment>
<dbReference type="FunFam" id="1.10.3430.10:FF:000009">
    <property type="entry name" value="Blood group Rh(D) polypeptide"/>
    <property type="match status" value="1"/>
</dbReference>
<comment type="caution">
    <text evidence="9">The sequence shown here is derived from an EMBL/GenBank/DDBJ whole genome shotgun (WGS) entry which is preliminary data.</text>
</comment>
<dbReference type="GO" id="GO:0097272">
    <property type="term" value="P:ammonium homeostasis"/>
    <property type="evidence" value="ECO:0007669"/>
    <property type="project" value="TreeGrafter"/>
</dbReference>
<dbReference type="InterPro" id="IPR029020">
    <property type="entry name" value="Ammonium/urea_transptr"/>
</dbReference>
<feature type="transmembrane region" description="Helical" evidence="7">
    <location>
        <begin position="329"/>
        <end position="353"/>
    </location>
</feature>
<feature type="transmembrane region" description="Helical" evidence="7">
    <location>
        <begin position="115"/>
        <end position="133"/>
    </location>
</feature>
<keyword evidence="10" id="KW-1185">Reference proteome</keyword>
<dbReference type="Proteomes" id="UP001221898">
    <property type="component" value="Unassembled WGS sequence"/>
</dbReference>
<evidence type="ECO:0000313" key="9">
    <source>
        <dbReference type="EMBL" id="KAJ8385575.1"/>
    </source>
</evidence>
<evidence type="ECO:0000256" key="2">
    <source>
        <dbReference type="ARBA" id="ARBA00011036"/>
    </source>
</evidence>
<dbReference type="PANTHER" id="PTHR11730">
    <property type="entry name" value="AMMONIUM TRANSPORTER"/>
    <property type="match status" value="1"/>
</dbReference>
<dbReference type="Gene3D" id="1.10.3430.10">
    <property type="entry name" value="Ammonium transporter AmtB like domains"/>
    <property type="match status" value="1"/>
</dbReference>
<keyword evidence="4 7" id="KW-1133">Transmembrane helix</keyword>
<name>A0AAD7W6V1_9TELE</name>
<evidence type="ECO:0000256" key="3">
    <source>
        <dbReference type="ARBA" id="ARBA00022692"/>
    </source>
</evidence>
<evidence type="ECO:0000259" key="8">
    <source>
        <dbReference type="Pfam" id="PF00909"/>
    </source>
</evidence>
<dbReference type="PANTHER" id="PTHR11730:SF120">
    <property type="entry name" value="RH BLOOD GROUP, D ANTIGEN"/>
    <property type="match status" value="1"/>
</dbReference>
<evidence type="ECO:0000313" key="10">
    <source>
        <dbReference type="Proteomes" id="UP001221898"/>
    </source>
</evidence>
<dbReference type="Pfam" id="PF00909">
    <property type="entry name" value="Ammonium_transp"/>
    <property type="match status" value="1"/>
</dbReference>
<dbReference type="GO" id="GO:0008519">
    <property type="term" value="F:ammonium channel activity"/>
    <property type="evidence" value="ECO:0007669"/>
    <property type="project" value="InterPro"/>
</dbReference>
<evidence type="ECO:0000256" key="6">
    <source>
        <dbReference type="ARBA" id="ARBA00025220"/>
    </source>
</evidence>
<gene>
    <name evidence="9" type="ORF">AAFF_G00185290</name>
</gene>
<feature type="transmembrane region" description="Helical" evidence="7">
    <location>
        <begin position="171"/>
        <end position="190"/>
    </location>
</feature>
<feature type="transmembrane region" description="Helical" evidence="7">
    <location>
        <begin position="80"/>
        <end position="103"/>
    </location>
</feature>
<dbReference type="AlphaFoldDB" id="A0AAD7W6V1"/>
<accession>A0AAD7W6V1</accession>
<feature type="transmembrane region" description="Helical" evidence="7">
    <location>
        <begin position="283"/>
        <end position="308"/>
    </location>
</feature>
<evidence type="ECO:0000256" key="4">
    <source>
        <dbReference type="ARBA" id="ARBA00022989"/>
    </source>
</evidence>
<feature type="transmembrane region" description="Helical" evidence="7">
    <location>
        <begin position="210"/>
        <end position="229"/>
    </location>
</feature>
<protein>
    <recommendedName>
        <fullName evidence="8">Ammonium transporter AmtB-like domain-containing protein</fullName>
    </recommendedName>
</protein>
<feature type="transmembrane region" description="Helical" evidence="7">
    <location>
        <begin position="241"/>
        <end position="263"/>
    </location>
</feature>
<feature type="transmembrane region" description="Helical" evidence="7">
    <location>
        <begin position="56"/>
        <end position="74"/>
    </location>
</feature>
<dbReference type="SUPFAM" id="SSF111352">
    <property type="entry name" value="Ammonium transporter"/>
    <property type="match status" value="1"/>
</dbReference>
<proteinExistence type="inferred from homology"/>
<feature type="domain" description="Ammonium transporter AmtB-like" evidence="8">
    <location>
        <begin position="25"/>
        <end position="377"/>
    </location>
</feature>
<keyword evidence="3 7" id="KW-0812">Transmembrane</keyword>
<feature type="transmembrane region" description="Helical" evidence="7">
    <location>
        <begin position="139"/>
        <end position="159"/>
    </location>
</feature>
<comment type="similarity">
    <text evidence="2">Belongs to the ammonium transporter (TC 2.A.49) family. Rh subfamily.</text>
</comment>
<evidence type="ECO:0000256" key="1">
    <source>
        <dbReference type="ARBA" id="ARBA00004141"/>
    </source>
</evidence>
<evidence type="ECO:0000256" key="5">
    <source>
        <dbReference type="ARBA" id="ARBA00023136"/>
    </source>
</evidence>
<dbReference type="InterPro" id="IPR002229">
    <property type="entry name" value="RhesusRHD"/>
</dbReference>